<dbReference type="RefSeq" id="WP_284101164.1">
    <property type="nucleotide sequence ID" value="NZ_JARRAF010000013.1"/>
</dbReference>
<dbReference type="InterPro" id="IPR036890">
    <property type="entry name" value="HATPase_C_sf"/>
</dbReference>
<dbReference type="InterPro" id="IPR050595">
    <property type="entry name" value="Bact_response_regulator"/>
</dbReference>
<protein>
    <submittedName>
        <fullName evidence="4">Response regulator</fullName>
    </submittedName>
</protein>
<comment type="caution">
    <text evidence="4">The sequence shown here is derived from an EMBL/GenBank/DDBJ whole genome shotgun (WGS) entry which is preliminary data.</text>
</comment>
<name>A0ABT7DXP8_9NEIS</name>
<evidence type="ECO:0000313" key="5">
    <source>
        <dbReference type="Proteomes" id="UP001172778"/>
    </source>
</evidence>
<dbReference type="InterPro" id="IPR001789">
    <property type="entry name" value="Sig_transdc_resp-reg_receiver"/>
</dbReference>
<sequence length="299" mass="33715">MTQRGTLLLVDDEPFNLEILAEHLTDAGYQIDTAEDGQAAWDLLSASTGRYDTVLLDRMMPRMNGMEVLKRIKQHPDLQYMPVVLQTAVGSPDAVREGMQAGAYYYLTKPFEREMLLAITAAAVGDNRARRAVREQMAVQLDGLRYVSHAGFRIHNLDDAHRLTALIAQLYPNPERVAMGLAELMVNAVEHGNLGIGYREKAELMQSGRWREEVDRLASLPENAGKFVEIELERNESEIIVTICDQGEGFDWSRFLDFDPSRAFDPNGRGVFMARTMSFDRLEFQGRGNIVMAAVKLNF</sequence>
<dbReference type="InterPro" id="IPR011006">
    <property type="entry name" value="CheY-like_superfamily"/>
</dbReference>
<dbReference type="SUPFAM" id="SSF55874">
    <property type="entry name" value="ATPase domain of HSP90 chaperone/DNA topoisomerase II/histidine kinase"/>
    <property type="match status" value="1"/>
</dbReference>
<evidence type="ECO:0000256" key="2">
    <source>
        <dbReference type="PROSITE-ProRule" id="PRU00169"/>
    </source>
</evidence>
<dbReference type="Pfam" id="PF13581">
    <property type="entry name" value="HATPase_c_2"/>
    <property type="match status" value="1"/>
</dbReference>
<dbReference type="SMART" id="SM00448">
    <property type="entry name" value="REC"/>
    <property type="match status" value="1"/>
</dbReference>
<dbReference type="CDD" id="cd16936">
    <property type="entry name" value="HATPase_RsbW-like"/>
    <property type="match status" value="1"/>
</dbReference>
<keyword evidence="1 2" id="KW-0597">Phosphoprotein</keyword>
<dbReference type="EMBL" id="JARRAF010000013">
    <property type="protein sequence ID" value="MDK2124851.1"/>
    <property type="molecule type" value="Genomic_DNA"/>
</dbReference>
<dbReference type="PROSITE" id="PS50110">
    <property type="entry name" value="RESPONSE_REGULATORY"/>
    <property type="match status" value="1"/>
</dbReference>
<feature type="modified residue" description="4-aspartylphosphate" evidence="2">
    <location>
        <position position="57"/>
    </location>
</feature>
<dbReference type="Gene3D" id="3.30.565.10">
    <property type="entry name" value="Histidine kinase-like ATPase, C-terminal domain"/>
    <property type="match status" value="1"/>
</dbReference>
<dbReference type="PANTHER" id="PTHR44591:SF3">
    <property type="entry name" value="RESPONSE REGULATORY DOMAIN-CONTAINING PROTEIN"/>
    <property type="match status" value="1"/>
</dbReference>
<evidence type="ECO:0000256" key="1">
    <source>
        <dbReference type="ARBA" id="ARBA00022553"/>
    </source>
</evidence>
<feature type="domain" description="Response regulatory" evidence="3">
    <location>
        <begin position="6"/>
        <end position="124"/>
    </location>
</feature>
<evidence type="ECO:0000313" key="4">
    <source>
        <dbReference type="EMBL" id="MDK2124851.1"/>
    </source>
</evidence>
<dbReference type="PANTHER" id="PTHR44591">
    <property type="entry name" value="STRESS RESPONSE REGULATOR PROTEIN 1"/>
    <property type="match status" value="1"/>
</dbReference>
<dbReference type="InterPro" id="IPR003594">
    <property type="entry name" value="HATPase_dom"/>
</dbReference>
<dbReference type="Gene3D" id="3.40.50.2300">
    <property type="match status" value="1"/>
</dbReference>
<accession>A0ABT7DXP8</accession>
<gene>
    <name evidence="4" type="ORF">PZA18_12425</name>
</gene>
<reference evidence="4" key="1">
    <citation type="submission" date="2023-03" db="EMBL/GenBank/DDBJ databases">
        <title>Chitinimonas shenzhenensis gen. nov., sp. nov., a novel member of family Burkholderiaceae isolated from activated sludge collected in Shen Zhen, China.</title>
        <authorList>
            <person name="Wang X."/>
        </authorList>
    </citation>
    <scope>NUCLEOTIDE SEQUENCE</scope>
    <source>
        <strain evidence="4">DQS-5</strain>
    </source>
</reference>
<keyword evidence="5" id="KW-1185">Reference proteome</keyword>
<dbReference type="SUPFAM" id="SSF52172">
    <property type="entry name" value="CheY-like"/>
    <property type="match status" value="1"/>
</dbReference>
<proteinExistence type="predicted"/>
<organism evidence="4 5">
    <name type="scientific">Parachitinimonas caeni</name>
    <dbReference type="NCBI Taxonomy" id="3031301"/>
    <lineage>
        <taxon>Bacteria</taxon>
        <taxon>Pseudomonadati</taxon>
        <taxon>Pseudomonadota</taxon>
        <taxon>Betaproteobacteria</taxon>
        <taxon>Neisseriales</taxon>
        <taxon>Chitinibacteraceae</taxon>
        <taxon>Parachitinimonas</taxon>
    </lineage>
</organism>
<dbReference type="Pfam" id="PF00072">
    <property type="entry name" value="Response_reg"/>
    <property type="match status" value="1"/>
</dbReference>
<evidence type="ECO:0000259" key="3">
    <source>
        <dbReference type="PROSITE" id="PS50110"/>
    </source>
</evidence>
<dbReference type="Proteomes" id="UP001172778">
    <property type="component" value="Unassembled WGS sequence"/>
</dbReference>